<evidence type="ECO:0000313" key="3">
    <source>
        <dbReference type="Proteomes" id="UP000056968"/>
    </source>
</evidence>
<reference evidence="2 3" key="1">
    <citation type="submission" date="2015-11" db="EMBL/GenBank/DDBJ databases">
        <title>A Two-component Flavoprotein Monooxygenase System MeaXY Responsible for para-Hydroxylation of 2-Methyl-6-ethylaniline and 2,6-Diethylaniline in Sphingobium baderi DE-13.</title>
        <authorList>
            <person name="Cheng M."/>
            <person name="Meng Q."/>
            <person name="Yang Y."/>
            <person name="Chu C."/>
            <person name="Yan X."/>
            <person name="He J."/>
            <person name="Li S."/>
        </authorList>
    </citation>
    <scope>NUCLEOTIDE SEQUENCE [LARGE SCALE GENOMIC DNA]</scope>
    <source>
        <strain evidence="2 3">DE-13</strain>
    </source>
</reference>
<dbReference type="OrthoDB" id="7449114at2"/>
<dbReference type="Pfam" id="PF02108">
    <property type="entry name" value="FliH"/>
    <property type="match status" value="1"/>
</dbReference>
<evidence type="ECO:0000313" key="2">
    <source>
        <dbReference type="EMBL" id="ALR20036.1"/>
    </source>
</evidence>
<keyword evidence="3" id="KW-1185">Reference proteome</keyword>
<protein>
    <submittedName>
        <fullName evidence="2">Flagellar biosynthesis protein</fullName>
    </submittedName>
</protein>
<evidence type="ECO:0000259" key="1">
    <source>
        <dbReference type="Pfam" id="PF02108"/>
    </source>
</evidence>
<accession>A0A0S3EX85</accession>
<dbReference type="KEGG" id="sbd:ATN00_06675"/>
<dbReference type="RefSeq" id="WP_062063393.1">
    <property type="nucleotide sequence ID" value="NZ_CP013264.1"/>
</dbReference>
<dbReference type="STRING" id="1332080.ATN00_06675"/>
<keyword evidence="2" id="KW-0282">Flagellum</keyword>
<dbReference type="InterPro" id="IPR018035">
    <property type="entry name" value="Flagellar_FliH/T3SS_HrpE"/>
</dbReference>
<dbReference type="EMBL" id="CP013264">
    <property type="protein sequence ID" value="ALR20036.1"/>
    <property type="molecule type" value="Genomic_DNA"/>
</dbReference>
<dbReference type="AlphaFoldDB" id="A0A0S3EX85"/>
<sequence length="214" mass="22665">MSNFWAAESGSDIASIPVAGVARIESSGFRSLYTAPPGAQTQAMRMAAYADAEPEGDPLEQARIEAFAQGFDEGCRVTEEGMASDAEARNRLAEALEMLTPAPSGTLATMLSATVIRLVSQIVGEVAIDAELLQQRCETIAAFIDENEGKSALHLHPDDMPLVDGGQVGVKLVADASMSRGCVRLDTADGWVEDGPDVRLARLRALLDDMEGKA</sequence>
<keyword evidence="2" id="KW-0969">Cilium</keyword>
<keyword evidence="2" id="KW-0966">Cell projection</keyword>
<feature type="domain" description="Flagellar assembly protein FliH/Type III secretion system HrpE" evidence="1">
    <location>
        <begin position="105"/>
        <end position="200"/>
    </location>
</feature>
<gene>
    <name evidence="2" type="ORF">ATN00_06675</name>
</gene>
<organism evidence="2 3">
    <name type="scientific">Sphingobium baderi</name>
    <dbReference type="NCBI Taxonomy" id="1332080"/>
    <lineage>
        <taxon>Bacteria</taxon>
        <taxon>Pseudomonadati</taxon>
        <taxon>Pseudomonadota</taxon>
        <taxon>Alphaproteobacteria</taxon>
        <taxon>Sphingomonadales</taxon>
        <taxon>Sphingomonadaceae</taxon>
        <taxon>Sphingobium</taxon>
    </lineage>
</organism>
<dbReference type="Proteomes" id="UP000056968">
    <property type="component" value="Chromosome"/>
</dbReference>
<name>A0A0S3EX85_9SPHN</name>
<proteinExistence type="predicted"/>